<dbReference type="EMBL" id="JACHJT010000001">
    <property type="protein sequence ID" value="MBB4934011.1"/>
    <property type="molecule type" value="Genomic_DNA"/>
</dbReference>
<accession>A0A7W7RL94</accession>
<evidence type="ECO:0000256" key="2">
    <source>
        <dbReference type="SAM" id="Phobius"/>
    </source>
</evidence>
<keyword evidence="4" id="KW-1185">Reference proteome</keyword>
<dbReference type="Proteomes" id="UP000523007">
    <property type="component" value="Unassembled WGS sequence"/>
</dbReference>
<gene>
    <name evidence="3" type="ORF">F4561_004831</name>
</gene>
<dbReference type="GO" id="GO:0016020">
    <property type="term" value="C:membrane"/>
    <property type="evidence" value="ECO:0007669"/>
    <property type="project" value="InterPro"/>
</dbReference>
<feature type="compositionally biased region" description="Acidic residues" evidence="1">
    <location>
        <begin position="391"/>
        <end position="402"/>
    </location>
</feature>
<evidence type="ECO:0008006" key="5">
    <source>
        <dbReference type="Google" id="ProtNLM"/>
    </source>
</evidence>
<reference evidence="3 4" key="1">
    <citation type="submission" date="2020-08" db="EMBL/GenBank/DDBJ databases">
        <title>Sequencing the genomes of 1000 actinobacteria strains.</title>
        <authorList>
            <person name="Klenk H.-P."/>
        </authorList>
    </citation>
    <scope>NUCLEOTIDE SEQUENCE [LARGE SCALE GENOMIC DNA]</scope>
    <source>
        <strain evidence="3 4">DSM 102030</strain>
    </source>
</reference>
<feature type="transmembrane region" description="Helical" evidence="2">
    <location>
        <begin position="212"/>
        <end position="231"/>
    </location>
</feature>
<sequence>MDPVVWRTAFAITGLASGTGLWLYGGAWLLMRSSEGGPAMAEQLLDRRFAPESVLTLLGLALASATALSLIGGISGGTLMLATPLILGGLTAHSRGIDLKQALRDLPAQLKAKEPPPVPPKPEPAPTYYNPAQPWAAAPSGPVDLSVIAHQSAQDTAEDSGEENEEEEEDQDGEHTATERARISAQRAREQARETTERQRERKKARRRERGILLFTPVFWVIVVAGIIFGVSGEHPLSALLGPVFLGSVVTVIGAALLAGTWFGDRRGLVSLGALVTLLAIATTSTDLTSLRLGSEHWRPAAPAEVREYQLDGGQAELDLTAMELEPGERVDVSADVRFGEVKVVVPETARVDVHATAAFGSVLIGDERWSGGNLDVRRAMEPGSTGGAPEDAEREQPDEGGAEPAELNVRLMSHSADMEVRRVAR</sequence>
<dbReference type="InterPro" id="IPR022324">
    <property type="entry name" value="Bacilysin_exporter_BacE_put"/>
</dbReference>
<feature type="region of interest" description="Disordered" evidence="1">
    <location>
        <begin position="375"/>
        <end position="406"/>
    </location>
</feature>
<dbReference type="AlphaFoldDB" id="A0A7W7RL94"/>
<evidence type="ECO:0000313" key="3">
    <source>
        <dbReference type="EMBL" id="MBB4934011.1"/>
    </source>
</evidence>
<comment type="caution">
    <text evidence="3">The sequence shown here is derived from an EMBL/GenBank/DDBJ whole genome shotgun (WGS) entry which is preliminary data.</text>
</comment>
<feature type="compositionally biased region" description="Basic and acidic residues" evidence="1">
    <location>
        <begin position="173"/>
        <end position="200"/>
    </location>
</feature>
<proteinExistence type="predicted"/>
<dbReference type="PRINTS" id="PR01988">
    <property type="entry name" value="EXPORTERBACE"/>
</dbReference>
<evidence type="ECO:0000256" key="1">
    <source>
        <dbReference type="SAM" id="MobiDB-lite"/>
    </source>
</evidence>
<name>A0A7W7RL94_9ACTN</name>
<feature type="compositionally biased region" description="Acidic residues" evidence="1">
    <location>
        <begin position="156"/>
        <end position="172"/>
    </location>
</feature>
<evidence type="ECO:0000313" key="4">
    <source>
        <dbReference type="Proteomes" id="UP000523007"/>
    </source>
</evidence>
<feature type="transmembrane region" description="Helical" evidence="2">
    <location>
        <begin position="77"/>
        <end position="94"/>
    </location>
</feature>
<feature type="transmembrane region" description="Helical" evidence="2">
    <location>
        <begin position="237"/>
        <end position="259"/>
    </location>
</feature>
<keyword evidence="2" id="KW-0812">Transmembrane</keyword>
<keyword evidence="2" id="KW-0472">Membrane</keyword>
<feature type="region of interest" description="Disordered" evidence="1">
    <location>
        <begin position="111"/>
        <end position="136"/>
    </location>
</feature>
<keyword evidence="2" id="KW-1133">Transmembrane helix</keyword>
<protein>
    <recommendedName>
        <fullName evidence="5">Cell wall-active antibiotics response LiaF-like C-terminal domain-containing protein</fullName>
    </recommendedName>
</protein>
<feature type="compositionally biased region" description="Pro residues" evidence="1">
    <location>
        <begin position="115"/>
        <end position="125"/>
    </location>
</feature>
<organism evidence="3 4">
    <name type="scientific">Lipingzhangella halophila</name>
    <dbReference type="NCBI Taxonomy" id="1783352"/>
    <lineage>
        <taxon>Bacteria</taxon>
        <taxon>Bacillati</taxon>
        <taxon>Actinomycetota</taxon>
        <taxon>Actinomycetes</taxon>
        <taxon>Streptosporangiales</taxon>
        <taxon>Nocardiopsidaceae</taxon>
        <taxon>Lipingzhangella</taxon>
    </lineage>
</organism>
<feature type="region of interest" description="Disordered" evidence="1">
    <location>
        <begin position="152"/>
        <end position="206"/>
    </location>
</feature>
<feature type="transmembrane region" description="Helical" evidence="2">
    <location>
        <begin position="6"/>
        <end position="31"/>
    </location>
</feature>